<protein>
    <recommendedName>
        <fullName evidence="3">Interferon-induced very large GTPase 1-like</fullName>
    </recommendedName>
</protein>
<evidence type="ECO:0000313" key="2">
    <source>
        <dbReference type="Proteomes" id="UP001497623"/>
    </source>
</evidence>
<gene>
    <name evidence="1" type="ORF">MNOR_LOCUS4859</name>
</gene>
<dbReference type="Proteomes" id="UP001497623">
    <property type="component" value="Unassembled WGS sequence"/>
</dbReference>
<dbReference type="AlphaFoldDB" id="A0AAV2PWE5"/>
<proteinExistence type="predicted"/>
<accession>A0AAV2PWE5</accession>
<evidence type="ECO:0000313" key="1">
    <source>
        <dbReference type="EMBL" id="CAL4065531.1"/>
    </source>
</evidence>
<name>A0AAV2PWE5_MEGNR</name>
<organism evidence="1 2">
    <name type="scientific">Meganyctiphanes norvegica</name>
    <name type="common">Northern krill</name>
    <name type="synonym">Thysanopoda norvegica</name>
    <dbReference type="NCBI Taxonomy" id="48144"/>
    <lineage>
        <taxon>Eukaryota</taxon>
        <taxon>Metazoa</taxon>
        <taxon>Ecdysozoa</taxon>
        <taxon>Arthropoda</taxon>
        <taxon>Crustacea</taxon>
        <taxon>Multicrustacea</taxon>
        <taxon>Malacostraca</taxon>
        <taxon>Eumalacostraca</taxon>
        <taxon>Eucarida</taxon>
        <taxon>Euphausiacea</taxon>
        <taxon>Euphausiidae</taxon>
        <taxon>Meganyctiphanes</taxon>
    </lineage>
</organism>
<comment type="caution">
    <text evidence="1">The sequence shown here is derived from an EMBL/GenBank/DDBJ whole genome shotgun (WGS) entry which is preliminary data.</text>
</comment>
<sequence>MLDLRKEQNFDLYITYIREPQKSLESWVEKYVSDYCMKRDLNSKNIIGKEANEIFRNKVTQLINCVKKTSERNEILIEDWLQQFNTAAEEIISLSETLFNVFDLNEVEVKDIICFKTELVKSLKALITSQEIVLDNWELKEFNGVTKQPHKLICNSILGCMKQCPLCKVICSCTIEHPGKDHTAPRHYPQGLRGTYRKGTKEFELRSCNELMASDGSFRTMATHRKSHKYKEYKSVNDYYASWSIAADTSLEASLYWKWVFAQFSEQFVEYYSKTKFRK</sequence>
<reference evidence="1 2" key="1">
    <citation type="submission" date="2024-05" db="EMBL/GenBank/DDBJ databases">
        <authorList>
            <person name="Wallberg A."/>
        </authorList>
    </citation>
    <scope>NUCLEOTIDE SEQUENCE [LARGE SCALE GENOMIC DNA]</scope>
</reference>
<dbReference type="EMBL" id="CAXKWB010001806">
    <property type="protein sequence ID" value="CAL4065531.1"/>
    <property type="molecule type" value="Genomic_DNA"/>
</dbReference>
<feature type="non-terminal residue" evidence="1">
    <location>
        <position position="279"/>
    </location>
</feature>
<keyword evidence="2" id="KW-1185">Reference proteome</keyword>
<dbReference type="InterPro" id="IPR052986">
    <property type="entry name" value="VLIG_GTPase"/>
</dbReference>
<evidence type="ECO:0008006" key="3">
    <source>
        <dbReference type="Google" id="ProtNLM"/>
    </source>
</evidence>
<dbReference type="PANTHER" id="PTHR14819">
    <property type="entry name" value="GTP-BINDING"/>
    <property type="match status" value="1"/>
</dbReference>
<dbReference type="PANTHER" id="PTHR14819:SF5">
    <property type="entry name" value="INTERFERON-INDUCED VERY LARGE GTPASE 1"/>
    <property type="match status" value="1"/>
</dbReference>